<organism evidence="2">
    <name type="scientific">Rosellinia necatrix</name>
    <name type="common">White root-rot fungus</name>
    <dbReference type="NCBI Taxonomy" id="77044"/>
    <lineage>
        <taxon>Eukaryota</taxon>
        <taxon>Fungi</taxon>
        <taxon>Dikarya</taxon>
        <taxon>Ascomycota</taxon>
        <taxon>Pezizomycotina</taxon>
        <taxon>Sordariomycetes</taxon>
        <taxon>Xylariomycetidae</taxon>
        <taxon>Xylariales</taxon>
        <taxon>Xylariaceae</taxon>
        <taxon>Rosellinia</taxon>
    </lineage>
</organism>
<reference evidence="2" key="1">
    <citation type="submission" date="2016-03" db="EMBL/GenBank/DDBJ databases">
        <title>Draft genome sequence of Rosellinia necatrix.</title>
        <authorList>
            <person name="Kanematsu S."/>
        </authorList>
    </citation>
    <scope>NUCLEOTIDE SEQUENCE [LARGE SCALE GENOMIC DNA]</scope>
    <source>
        <strain evidence="2">W97</strain>
    </source>
</reference>
<feature type="region of interest" description="Disordered" evidence="1">
    <location>
        <begin position="1"/>
        <end position="270"/>
    </location>
</feature>
<evidence type="ECO:0000256" key="1">
    <source>
        <dbReference type="SAM" id="MobiDB-lite"/>
    </source>
</evidence>
<feature type="compositionally biased region" description="Acidic residues" evidence="1">
    <location>
        <begin position="541"/>
        <end position="553"/>
    </location>
</feature>
<feature type="compositionally biased region" description="Low complexity" evidence="1">
    <location>
        <begin position="170"/>
        <end position="257"/>
    </location>
</feature>
<name>A0A1W2TJT8_ROSNE</name>
<feature type="region of interest" description="Disordered" evidence="1">
    <location>
        <begin position="369"/>
        <end position="422"/>
    </location>
</feature>
<proteinExistence type="predicted"/>
<dbReference type="OMA" id="EWHASAR"/>
<feature type="compositionally biased region" description="Low complexity" evidence="1">
    <location>
        <begin position="562"/>
        <end position="571"/>
    </location>
</feature>
<protein>
    <submittedName>
        <fullName evidence="2">Putative aga1 a-agglutinin anchor subunit</fullName>
    </submittedName>
</protein>
<feature type="compositionally biased region" description="Polar residues" evidence="1">
    <location>
        <begin position="88"/>
        <end position="98"/>
    </location>
</feature>
<evidence type="ECO:0000313" key="3">
    <source>
        <dbReference type="Proteomes" id="UP000054516"/>
    </source>
</evidence>
<dbReference type="OrthoDB" id="5429993at2759"/>
<feature type="compositionally biased region" description="Low complexity" evidence="1">
    <location>
        <begin position="602"/>
        <end position="614"/>
    </location>
</feature>
<feature type="compositionally biased region" description="Low complexity" evidence="1">
    <location>
        <begin position="48"/>
        <end position="80"/>
    </location>
</feature>
<accession>A0A1W2TJT8</accession>
<feature type="compositionally biased region" description="Gly residues" evidence="1">
    <location>
        <begin position="575"/>
        <end position="595"/>
    </location>
</feature>
<sequence>MASTTGLARTRSIRKPAVKDDETPQGKPVQGRGETRNASPSRLPMKPPTRSATISTAAPSSTTRTTTTTTTTQSRARAPTGPAARKISGNTSTRTSSKSVDHGAPGAVKPLSRAPSIRQAKTATATAMAPPPAPITRSGSTARPRSSEGGRPAAAAAAARERILGHSRAKSTATALTAATTLRPPTHAPSRSNPSPAPSTSSSASATTQTTAASSSTATTTTRAQTRSQTHQQHARVASQSQPAAAAAAAAAPRRPAFNTNQQHYSPARTHAPKALTSTFLAPPSPSKRPANVAATAETSRLQTELLQLSLLHREAPAAAAAWHASARHKLGARFAGLAEAEQALRAAERDAAEARALCDLVHWADARPQQQPTTASSLSSSSSLENTATRDGKKKKKTKKSADGDGDGDGDGGGGPPLPLDQKIQLLDQVLNGAWALGGPGGRYQRAVRGFEAWLGAVARIRAAQRSGDVDGLLAPHHCDGNGEDGYGNGNGDRDREEIAFFVSDLDADPWRRDHAGLVRVLEGWRRTLAQLGDVIVAEHDDDDDDNNDNDNNDDRKKNNNNKPAAAAAKRGARNGGGRKANGGGQPAGSGDGNGVLPTTAAGAPGSSHPGGLARTLRGCRGLVDGMLAELGAMERIERDALAVEEEWMEQMEAQLRADEEDDARRCRARAEDVPPWKLLVS</sequence>
<dbReference type="Proteomes" id="UP000054516">
    <property type="component" value="Unassembled WGS sequence"/>
</dbReference>
<keyword evidence="3" id="KW-1185">Reference proteome</keyword>
<feature type="region of interest" description="Disordered" evidence="1">
    <location>
        <begin position="539"/>
        <end position="614"/>
    </location>
</feature>
<dbReference type="AlphaFoldDB" id="A0A1W2TJT8"/>
<evidence type="ECO:0000313" key="2">
    <source>
        <dbReference type="EMBL" id="GAP88502.2"/>
    </source>
</evidence>
<dbReference type="EMBL" id="DF977462">
    <property type="protein sequence ID" value="GAP88502.2"/>
    <property type="molecule type" value="Genomic_DNA"/>
</dbReference>
<gene>
    <name evidence="2" type="ORF">SAMD00023353_1701410</name>
</gene>